<dbReference type="AlphaFoldDB" id="A0ABD3UJY4"/>
<dbReference type="GO" id="GO:0030060">
    <property type="term" value="F:L-malate dehydrogenase (NAD+) activity"/>
    <property type="evidence" value="ECO:0007669"/>
    <property type="project" value="UniProtKB-EC"/>
</dbReference>
<dbReference type="CDD" id="cd01337">
    <property type="entry name" value="MDH_glyoxysomal_mitochondrial"/>
    <property type="match status" value="1"/>
</dbReference>
<feature type="binding site" evidence="12">
    <location>
        <position position="187"/>
    </location>
    <ligand>
        <name>substrate</name>
    </ligand>
</feature>
<evidence type="ECO:0000259" key="17">
    <source>
        <dbReference type="Pfam" id="PF02866"/>
    </source>
</evidence>
<proteinExistence type="inferred from homology"/>
<dbReference type="FunFam" id="3.90.110.10:FF:000001">
    <property type="entry name" value="Malate dehydrogenase"/>
    <property type="match status" value="1"/>
</dbReference>
<keyword evidence="5 15" id="KW-0816">Tricarboxylic acid cycle</keyword>
<feature type="binding site" evidence="12">
    <location>
        <position position="153"/>
    </location>
    <ligand>
        <name>substrate</name>
    </ligand>
</feature>
<dbReference type="InterPro" id="IPR001236">
    <property type="entry name" value="Lactate/malate_DH_N"/>
</dbReference>
<evidence type="ECO:0000256" key="5">
    <source>
        <dbReference type="ARBA" id="ARBA00022532"/>
    </source>
</evidence>
<gene>
    <name evidence="18" type="ORF">ACJIZ3_011133</name>
</gene>
<feature type="binding site" evidence="13">
    <location>
        <position position="68"/>
    </location>
    <ligand>
        <name>NAD(+)</name>
        <dbReference type="ChEBI" id="CHEBI:57540"/>
    </ligand>
</feature>
<feature type="binding site" evidence="13">
    <location>
        <position position="128"/>
    </location>
    <ligand>
        <name>NAD(+)</name>
        <dbReference type="ChEBI" id="CHEBI:57540"/>
    </ligand>
</feature>
<dbReference type="GO" id="GO:0005759">
    <property type="term" value="C:mitochondrial matrix"/>
    <property type="evidence" value="ECO:0007669"/>
    <property type="project" value="UniProtKB-SubCell"/>
</dbReference>
<keyword evidence="9" id="KW-0496">Mitochondrion</keyword>
<dbReference type="Gene3D" id="3.40.50.720">
    <property type="entry name" value="NAD(P)-binding Rossmann-like Domain"/>
    <property type="match status" value="1"/>
</dbReference>
<evidence type="ECO:0000256" key="12">
    <source>
        <dbReference type="PIRSR" id="PIRSR000102-2"/>
    </source>
</evidence>
<dbReference type="PIRSF" id="PIRSF000102">
    <property type="entry name" value="Lac_mal_DH"/>
    <property type="match status" value="1"/>
</dbReference>
<dbReference type="SUPFAM" id="SSF56327">
    <property type="entry name" value="LDH C-terminal domain-like"/>
    <property type="match status" value="1"/>
</dbReference>
<evidence type="ECO:0000256" key="11">
    <source>
        <dbReference type="PIRSR" id="PIRSR000102-1"/>
    </source>
</evidence>
<evidence type="ECO:0000256" key="3">
    <source>
        <dbReference type="ARBA" id="ARBA00011738"/>
    </source>
</evidence>
<protein>
    <recommendedName>
        <fullName evidence="4 15">Malate dehydrogenase</fullName>
        <ecNumber evidence="4 15">1.1.1.37</ecNumber>
    </recommendedName>
</protein>
<feature type="binding site" evidence="12">
    <location>
        <position position="121"/>
    </location>
    <ligand>
        <name>substrate</name>
    </ligand>
</feature>
<dbReference type="InterPro" id="IPR036291">
    <property type="entry name" value="NAD(P)-bd_dom_sf"/>
</dbReference>
<feature type="domain" description="Lactate/malate dehydrogenase C-terminal" evidence="17">
    <location>
        <begin position="181"/>
        <end position="345"/>
    </location>
</feature>
<dbReference type="InterPro" id="IPR022383">
    <property type="entry name" value="Lactate/malate_DH_C"/>
</dbReference>
<evidence type="ECO:0000256" key="10">
    <source>
        <dbReference type="ARBA" id="ARBA00048313"/>
    </source>
</evidence>
<feature type="binding site" evidence="12">
    <location>
        <position position="115"/>
    </location>
    <ligand>
        <name>substrate</name>
    </ligand>
</feature>
<dbReference type="Pfam" id="PF00056">
    <property type="entry name" value="Ldh_1_N"/>
    <property type="match status" value="1"/>
</dbReference>
<feature type="binding site" evidence="13">
    <location>
        <begin position="151"/>
        <end position="153"/>
    </location>
    <ligand>
        <name>NAD(+)</name>
        <dbReference type="ChEBI" id="CHEBI:57540"/>
    </ligand>
</feature>
<organism evidence="18 19">
    <name type="scientific">Penstemon smallii</name>
    <dbReference type="NCBI Taxonomy" id="265156"/>
    <lineage>
        <taxon>Eukaryota</taxon>
        <taxon>Viridiplantae</taxon>
        <taxon>Streptophyta</taxon>
        <taxon>Embryophyta</taxon>
        <taxon>Tracheophyta</taxon>
        <taxon>Spermatophyta</taxon>
        <taxon>Magnoliopsida</taxon>
        <taxon>eudicotyledons</taxon>
        <taxon>Gunneridae</taxon>
        <taxon>Pentapetalae</taxon>
        <taxon>asterids</taxon>
        <taxon>lamiids</taxon>
        <taxon>Lamiales</taxon>
        <taxon>Plantaginaceae</taxon>
        <taxon>Cheloneae</taxon>
        <taxon>Penstemon</taxon>
    </lineage>
</organism>
<reference evidence="18 19" key="1">
    <citation type="submission" date="2024-12" db="EMBL/GenBank/DDBJ databases">
        <title>The unique morphological basis and parallel evolutionary history of personate flowers in Penstemon.</title>
        <authorList>
            <person name="Depatie T.H."/>
            <person name="Wessinger C.A."/>
        </authorList>
    </citation>
    <scope>NUCLEOTIDE SEQUENCE [LARGE SCALE GENOMIC DNA]</scope>
    <source>
        <strain evidence="18">WTNN_2</strain>
        <tissue evidence="18">Leaf</tissue>
    </source>
</reference>
<evidence type="ECO:0000259" key="16">
    <source>
        <dbReference type="Pfam" id="PF00056"/>
    </source>
</evidence>
<evidence type="ECO:0000313" key="18">
    <source>
        <dbReference type="EMBL" id="KAL3849251.1"/>
    </source>
</evidence>
<dbReference type="EC" id="1.1.1.37" evidence="4 15"/>
<evidence type="ECO:0000256" key="8">
    <source>
        <dbReference type="ARBA" id="ARBA00023027"/>
    </source>
</evidence>
<keyword evidence="7 14" id="KW-0560">Oxidoreductase</keyword>
<dbReference type="SUPFAM" id="SSF51735">
    <property type="entry name" value="NAD(P)-binding Rossmann-fold domains"/>
    <property type="match status" value="1"/>
</dbReference>
<evidence type="ECO:0000313" key="19">
    <source>
        <dbReference type="Proteomes" id="UP001634393"/>
    </source>
</evidence>
<evidence type="ECO:0000256" key="9">
    <source>
        <dbReference type="ARBA" id="ARBA00023128"/>
    </source>
</evidence>
<dbReference type="PANTHER" id="PTHR11540">
    <property type="entry name" value="MALATE AND LACTATE DEHYDROGENASE"/>
    <property type="match status" value="1"/>
</dbReference>
<feature type="domain" description="Lactate/malate dehydrogenase N-terminal" evidence="16">
    <location>
        <begin position="37"/>
        <end position="179"/>
    </location>
</feature>
<dbReference type="Proteomes" id="UP001634393">
    <property type="component" value="Unassembled WGS sequence"/>
</dbReference>
<comment type="catalytic activity">
    <reaction evidence="10 15">
        <text>(S)-malate + NAD(+) = oxaloacetate + NADH + H(+)</text>
        <dbReference type="Rhea" id="RHEA:21432"/>
        <dbReference type="ChEBI" id="CHEBI:15378"/>
        <dbReference type="ChEBI" id="CHEBI:15589"/>
        <dbReference type="ChEBI" id="CHEBI:16452"/>
        <dbReference type="ChEBI" id="CHEBI:57540"/>
        <dbReference type="ChEBI" id="CHEBI:57945"/>
        <dbReference type="EC" id="1.1.1.37"/>
    </reaction>
</comment>
<keyword evidence="6" id="KW-0809">Transit peptide</keyword>
<comment type="similarity">
    <text evidence="2">Belongs to the LDH/MDH superfamily. MDH type 1 family.</text>
</comment>
<dbReference type="PANTHER" id="PTHR11540:SF58">
    <property type="entry name" value="MALATE DEHYDROGENASE 1, MITOCHONDRIAL-RELATED"/>
    <property type="match status" value="1"/>
</dbReference>
<evidence type="ECO:0000256" key="13">
    <source>
        <dbReference type="PIRSR" id="PIRSR000102-3"/>
    </source>
</evidence>
<keyword evidence="8 13" id="KW-0520">NAD</keyword>
<dbReference type="FunFam" id="3.40.50.720:FF:000013">
    <property type="entry name" value="Malate dehydrogenase"/>
    <property type="match status" value="1"/>
</dbReference>
<dbReference type="InterPro" id="IPR010097">
    <property type="entry name" value="Malate_DH_type1"/>
</dbReference>
<comment type="subcellular location">
    <subcellularLocation>
        <location evidence="1">Mitochondrion matrix</location>
    </subcellularLocation>
</comment>
<dbReference type="GO" id="GO:0006099">
    <property type="term" value="P:tricarboxylic acid cycle"/>
    <property type="evidence" value="ECO:0007669"/>
    <property type="project" value="UniProtKB-KW"/>
</dbReference>
<dbReference type="NCBIfam" id="TIGR01772">
    <property type="entry name" value="MDH_euk_gproteo"/>
    <property type="match status" value="1"/>
</dbReference>
<dbReference type="InterPro" id="IPR001557">
    <property type="entry name" value="L-lactate/malate_DH"/>
</dbReference>
<evidence type="ECO:0000256" key="2">
    <source>
        <dbReference type="ARBA" id="ARBA00008824"/>
    </source>
</evidence>
<evidence type="ECO:0000256" key="14">
    <source>
        <dbReference type="RuleBase" id="RU003369"/>
    </source>
</evidence>
<dbReference type="InterPro" id="IPR001252">
    <property type="entry name" value="Malate_DH_AS"/>
</dbReference>
<feature type="binding site" evidence="13">
    <location>
        <position position="262"/>
    </location>
    <ligand>
        <name>NAD(+)</name>
        <dbReference type="ChEBI" id="CHEBI:57540"/>
    </ligand>
</feature>
<dbReference type="Gene3D" id="3.90.110.10">
    <property type="entry name" value="Lactate dehydrogenase/glycoside hydrolase, family 4, C-terminal"/>
    <property type="match status" value="1"/>
</dbReference>
<evidence type="ECO:0000256" key="15">
    <source>
        <dbReference type="RuleBase" id="RU003405"/>
    </source>
</evidence>
<comment type="caution">
    <text evidence="18">The sequence shown here is derived from an EMBL/GenBank/DDBJ whole genome shotgun (WGS) entry which is preliminary data.</text>
</comment>
<name>A0ABD3UJY4_9LAMI</name>
<accession>A0ABD3UJY4</accession>
<sequence length="348" mass="36377">MNTTMLRSILKRSSSTSSTVSYLTSRGFSSAPAPERKVTVLGAAGGIGQPLSLLMKLNPLVSSLSLYDIAGTPGVAADVSHINTRSEVKGYAGEDQLGQALEGSDIVIIPAGVPRKPGMTRDDLFKINAGIVKSLSEAIAKYCPNALVNMISNPVNSTVPIAAEVFKSKGVYDERRLFGVTTLDVVRAKTFYAGKAKVNVADVNVPVVGGHAGITILPLFSQASPKANLSDEEIIALTKRTQDGGTEVVEAKAGKGSATLSMAYAGAIFADACLKGLNGVPDVIECSFVQSSVTELPFFASKVRLGKNGVEEVFGLGPLTDFEQQGLEALKAELKSSIEKGVAFVHGN</sequence>
<keyword evidence="19" id="KW-1185">Reference proteome</keyword>
<dbReference type="EMBL" id="JBJXBP010000001">
    <property type="protein sequence ID" value="KAL3849251.1"/>
    <property type="molecule type" value="Genomic_DNA"/>
</dbReference>
<feature type="binding site" evidence="13">
    <location>
        <begin position="42"/>
        <end position="48"/>
    </location>
    <ligand>
        <name>NAD(+)</name>
        <dbReference type="ChEBI" id="CHEBI:57540"/>
    </ligand>
</feature>
<evidence type="ECO:0000256" key="4">
    <source>
        <dbReference type="ARBA" id="ARBA00012995"/>
    </source>
</evidence>
<dbReference type="Pfam" id="PF02866">
    <property type="entry name" value="Ldh_1_C"/>
    <property type="match status" value="1"/>
</dbReference>
<dbReference type="PROSITE" id="PS00068">
    <property type="entry name" value="MDH"/>
    <property type="match status" value="1"/>
</dbReference>
<evidence type="ECO:0000256" key="7">
    <source>
        <dbReference type="ARBA" id="ARBA00023002"/>
    </source>
</evidence>
<dbReference type="InterPro" id="IPR015955">
    <property type="entry name" value="Lactate_DH/Glyco_Ohase_4_C"/>
</dbReference>
<feature type="active site" description="Proton acceptor" evidence="11">
    <location>
        <position position="211"/>
    </location>
</feature>
<comment type="subunit">
    <text evidence="3">Homodimer.</text>
</comment>
<evidence type="ECO:0000256" key="1">
    <source>
        <dbReference type="ARBA" id="ARBA00004305"/>
    </source>
</evidence>
<evidence type="ECO:0000256" key="6">
    <source>
        <dbReference type="ARBA" id="ARBA00022946"/>
    </source>
</evidence>